<dbReference type="InterPro" id="IPR023772">
    <property type="entry name" value="DNA-bd_HTH_TetR-type_CS"/>
</dbReference>
<dbReference type="InterPro" id="IPR009057">
    <property type="entry name" value="Homeodomain-like_sf"/>
</dbReference>
<evidence type="ECO:0000256" key="4">
    <source>
        <dbReference type="PROSITE-ProRule" id="PRU00335"/>
    </source>
</evidence>
<dbReference type="GO" id="GO:0003700">
    <property type="term" value="F:DNA-binding transcription factor activity"/>
    <property type="evidence" value="ECO:0007669"/>
    <property type="project" value="TreeGrafter"/>
</dbReference>
<dbReference type="Pfam" id="PF00440">
    <property type="entry name" value="TetR_N"/>
    <property type="match status" value="1"/>
</dbReference>
<name>W7IS53_9PSEU</name>
<evidence type="ECO:0000313" key="7">
    <source>
        <dbReference type="Proteomes" id="UP000019277"/>
    </source>
</evidence>
<dbReference type="STRING" id="909613.UO65_0945"/>
<dbReference type="GO" id="GO:0000976">
    <property type="term" value="F:transcription cis-regulatory region binding"/>
    <property type="evidence" value="ECO:0007669"/>
    <property type="project" value="TreeGrafter"/>
</dbReference>
<dbReference type="PANTHER" id="PTHR30055">
    <property type="entry name" value="HTH-TYPE TRANSCRIPTIONAL REGULATOR RUTR"/>
    <property type="match status" value="1"/>
</dbReference>
<dbReference type="InterPro" id="IPR050109">
    <property type="entry name" value="HTH-type_TetR-like_transc_reg"/>
</dbReference>
<evidence type="ECO:0000256" key="1">
    <source>
        <dbReference type="ARBA" id="ARBA00023015"/>
    </source>
</evidence>
<dbReference type="eggNOG" id="COG1309">
    <property type="taxonomic scope" value="Bacteria"/>
</dbReference>
<dbReference type="PROSITE" id="PS50977">
    <property type="entry name" value="HTH_TETR_2"/>
    <property type="match status" value="1"/>
</dbReference>
<dbReference type="Gene3D" id="1.10.357.10">
    <property type="entry name" value="Tetracycline Repressor, domain 2"/>
    <property type="match status" value="1"/>
</dbReference>
<keyword evidence="7" id="KW-1185">Reference proteome</keyword>
<keyword evidence="1" id="KW-0805">Transcription regulation</keyword>
<dbReference type="OrthoDB" id="3767959at2"/>
<evidence type="ECO:0000256" key="2">
    <source>
        <dbReference type="ARBA" id="ARBA00023125"/>
    </source>
</evidence>
<proteinExistence type="predicted"/>
<reference evidence="6 7" key="1">
    <citation type="journal article" date="2014" name="Genome Announc.">
        <title>Draft Genome Sequence of the Antitrypanosomally Active Sponge-Associated Bacterium Actinokineospora sp. Strain EG49.</title>
        <authorList>
            <person name="Harjes J."/>
            <person name="Ryu T."/>
            <person name="Abdelmohsen U.R."/>
            <person name="Moitinho-Silva L."/>
            <person name="Horn H."/>
            <person name="Ravasi T."/>
            <person name="Hentschel U."/>
        </authorList>
    </citation>
    <scope>NUCLEOTIDE SEQUENCE [LARGE SCALE GENOMIC DNA]</scope>
    <source>
        <strain evidence="6 7">EG49</strain>
    </source>
</reference>
<feature type="domain" description="HTH tetR-type" evidence="5">
    <location>
        <begin position="13"/>
        <end position="73"/>
    </location>
</feature>
<evidence type="ECO:0000256" key="3">
    <source>
        <dbReference type="ARBA" id="ARBA00023163"/>
    </source>
</evidence>
<dbReference type="PANTHER" id="PTHR30055:SF158">
    <property type="entry name" value="POSSIBLE TRANSCRIPTIONAL REGULATORY PROTEIN (PROBABLY TETR-FAMILY)"/>
    <property type="match status" value="1"/>
</dbReference>
<protein>
    <submittedName>
        <fullName evidence="6">Transcriptional regulator, TetR family</fullName>
    </submittedName>
</protein>
<evidence type="ECO:0000259" key="5">
    <source>
        <dbReference type="PROSITE" id="PS50977"/>
    </source>
</evidence>
<sequence length="198" mass="21269">MTAHTGTKGVPRAEREPQILDAAVAEFGRHGYANASVATVAAVAGISKPLVYSYFGSKEDLFIACLRRGADNVITSIEAARPHTGMRLPAETLRAVFTALGPRPHDWTLIHDLTPPVNSAAAAAARGYRHTLSEMAVDGVRSLLAERGNTDPTDASALVAVWLSTVTALVRWWQDHPAESAQNMTDRCERLITALFAP</sequence>
<gene>
    <name evidence="6" type="ORF">UO65_0945</name>
</gene>
<dbReference type="PRINTS" id="PR00455">
    <property type="entry name" value="HTHTETR"/>
</dbReference>
<dbReference type="FunFam" id="1.10.10.60:FF:000141">
    <property type="entry name" value="TetR family transcriptional regulator"/>
    <property type="match status" value="1"/>
</dbReference>
<dbReference type="AlphaFoldDB" id="W7IS53"/>
<dbReference type="Proteomes" id="UP000019277">
    <property type="component" value="Unassembled WGS sequence"/>
</dbReference>
<dbReference type="RefSeq" id="WP_035279056.1">
    <property type="nucleotide sequence ID" value="NZ_AYXG01000037.1"/>
</dbReference>
<organism evidence="6 7">
    <name type="scientific">Actinokineospora spheciospongiae</name>
    <dbReference type="NCBI Taxonomy" id="909613"/>
    <lineage>
        <taxon>Bacteria</taxon>
        <taxon>Bacillati</taxon>
        <taxon>Actinomycetota</taxon>
        <taxon>Actinomycetes</taxon>
        <taxon>Pseudonocardiales</taxon>
        <taxon>Pseudonocardiaceae</taxon>
        <taxon>Actinokineospora</taxon>
    </lineage>
</organism>
<dbReference type="InterPro" id="IPR001647">
    <property type="entry name" value="HTH_TetR"/>
</dbReference>
<evidence type="ECO:0000313" key="6">
    <source>
        <dbReference type="EMBL" id="EWC63750.1"/>
    </source>
</evidence>
<feature type="DNA-binding region" description="H-T-H motif" evidence="4">
    <location>
        <begin position="36"/>
        <end position="55"/>
    </location>
</feature>
<dbReference type="SUPFAM" id="SSF46689">
    <property type="entry name" value="Homeodomain-like"/>
    <property type="match status" value="1"/>
</dbReference>
<dbReference type="EMBL" id="AYXG01000037">
    <property type="protein sequence ID" value="EWC63750.1"/>
    <property type="molecule type" value="Genomic_DNA"/>
</dbReference>
<accession>W7IS53</accession>
<dbReference type="GO" id="GO:0045892">
    <property type="term" value="P:negative regulation of DNA-templated transcription"/>
    <property type="evidence" value="ECO:0007669"/>
    <property type="project" value="UniProtKB-ARBA"/>
</dbReference>
<keyword evidence="3" id="KW-0804">Transcription</keyword>
<keyword evidence="2 4" id="KW-0238">DNA-binding</keyword>
<comment type="caution">
    <text evidence="6">The sequence shown here is derived from an EMBL/GenBank/DDBJ whole genome shotgun (WGS) entry which is preliminary data.</text>
</comment>
<dbReference type="PROSITE" id="PS01081">
    <property type="entry name" value="HTH_TETR_1"/>
    <property type="match status" value="1"/>
</dbReference>